<evidence type="ECO:0000256" key="4">
    <source>
        <dbReference type="ARBA" id="ARBA00022989"/>
    </source>
</evidence>
<evidence type="ECO:0000256" key="2">
    <source>
        <dbReference type="ARBA" id="ARBA00022475"/>
    </source>
</evidence>
<evidence type="ECO:0000313" key="10">
    <source>
        <dbReference type="Proteomes" id="UP001620409"/>
    </source>
</evidence>
<gene>
    <name evidence="9" type="ORF">ISP18_12890</name>
</gene>
<comment type="caution">
    <text evidence="9">The sequence shown here is derived from an EMBL/GenBank/DDBJ whole genome shotgun (WGS) entry which is preliminary data.</text>
</comment>
<feature type="transmembrane region" description="Helical" evidence="7">
    <location>
        <begin position="16"/>
        <end position="39"/>
    </location>
</feature>
<dbReference type="InterPro" id="IPR003838">
    <property type="entry name" value="ABC3_permease_C"/>
</dbReference>
<proteinExistence type="inferred from homology"/>
<keyword evidence="5 7" id="KW-0472">Membrane</keyword>
<keyword evidence="2" id="KW-1003">Cell membrane</keyword>
<keyword evidence="4 7" id="KW-1133">Transmembrane helix</keyword>
<feature type="transmembrane region" description="Helical" evidence="7">
    <location>
        <begin position="369"/>
        <end position="391"/>
    </location>
</feature>
<evidence type="ECO:0000256" key="3">
    <source>
        <dbReference type="ARBA" id="ARBA00022692"/>
    </source>
</evidence>
<comment type="subcellular location">
    <subcellularLocation>
        <location evidence="1">Cell membrane</location>
        <topology evidence="1">Multi-pass membrane protein</topology>
    </subcellularLocation>
</comment>
<comment type="similarity">
    <text evidence="6">Belongs to the ABC-4 integral membrane protein family.</text>
</comment>
<name>A0ABW8IMI1_9GAMM</name>
<dbReference type="RefSeq" id="WP_380015827.1">
    <property type="nucleotide sequence ID" value="NZ_JADIKI010000023.1"/>
</dbReference>
<protein>
    <submittedName>
        <fullName evidence="9">FtsX-like permease family protein</fullName>
    </submittedName>
</protein>
<evidence type="ECO:0000256" key="5">
    <source>
        <dbReference type="ARBA" id="ARBA00023136"/>
    </source>
</evidence>
<feature type="transmembrane region" description="Helical" evidence="7">
    <location>
        <begin position="336"/>
        <end position="357"/>
    </location>
</feature>
<feature type="domain" description="ABC3 transporter permease C-terminal" evidence="8">
    <location>
        <begin position="287"/>
        <end position="394"/>
    </location>
</feature>
<dbReference type="EMBL" id="JADIKI010000023">
    <property type="protein sequence ID" value="MFK2855491.1"/>
    <property type="molecule type" value="Genomic_DNA"/>
</dbReference>
<dbReference type="PANTHER" id="PTHR30572">
    <property type="entry name" value="MEMBRANE COMPONENT OF TRANSPORTER-RELATED"/>
    <property type="match status" value="1"/>
</dbReference>
<evidence type="ECO:0000259" key="8">
    <source>
        <dbReference type="Pfam" id="PF02687"/>
    </source>
</evidence>
<keyword evidence="10" id="KW-1185">Reference proteome</keyword>
<dbReference type="InterPro" id="IPR050250">
    <property type="entry name" value="Macrolide_Exporter_MacB"/>
</dbReference>
<organism evidence="9 10">
    <name type="scientific">Dyella humi</name>
    <dbReference type="NCBI Taxonomy" id="1770547"/>
    <lineage>
        <taxon>Bacteria</taxon>
        <taxon>Pseudomonadati</taxon>
        <taxon>Pseudomonadota</taxon>
        <taxon>Gammaproteobacteria</taxon>
        <taxon>Lysobacterales</taxon>
        <taxon>Rhodanobacteraceae</taxon>
        <taxon>Dyella</taxon>
    </lineage>
</organism>
<evidence type="ECO:0000256" key="6">
    <source>
        <dbReference type="ARBA" id="ARBA00038076"/>
    </source>
</evidence>
<feature type="transmembrane region" description="Helical" evidence="7">
    <location>
        <begin position="283"/>
        <end position="307"/>
    </location>
</feature>
<evidence type="ECO:0000256" key="7">
    <source>
        <dbReference type="SAM" id="Phobius"/>
    </source>
</evidence>
<evidence type="ECO:0000313" key="9">
    <source>
        <dbReference type="EMBL" id="MFK2855491.1"/>
    </source>
</evidence>
<evidence type="ECO:0000256" key="1">
    <source>
        <dbReference type="ARBA" id="ARBA00004651"/>
    </source>
</evidence>
<dbReference type="Pfam" id="PF02687">
    <property type="entry name" value="FtsX"/>
    <property type="match status" value="1"/>
</dbReference>
<dbReference type="PANTHER" id="PTHR30572:SF4">
    <property type="entry name" value="ABC TRANSPORTER PERMEASE YTRF"/>
    <property type="match status" value="1"/>
</dbReference>
<accession>A0ABW8IMI1</accession>
<keyword evidence="3 7" id="KW-0812">Transmembrane</keyword>
<dbReference type="Proteomes" id="UP001620409">
    <property type="component" value="Unassembled WGS sequence"/>
</dbReference>
<reference evidence="9 10" key="1">
    <citation type="submission" date="2020-10" db="EMBL/GenBank/DDBJ databases">
        <title>Phylogeny of dyella-like bacteria.</title>
        <authorList>
            <person name="Fu J."/>
        </authorList>
    </citation>
    <scope>NUCLEOTIDE SEQUENCE [LARGE SCALE GENOMIC DNA]</scope>
    <source>
        <strain evidence="9 10">DHG40</strain>
    </source>
</reference>
<sequence length="405" mass="43976">MWQIRPILAALRRHRLATLLIALEIALACAVLCNACFLITNRLQRMKLDIGVDEASLATIQLTGFEGANVKDLNARMLSGLRAIDGVQSVSVINTVPFGQQAGTVGIFLSPSAQHVSAVIDVYVGGPGSMQALGLKLIEGHAPQESDYQPVDNIFPNDAQVLITRSLADHLWPGVDPLGKEFWCDTYHFQVMGVIDRLAIAQPGSRGASSVDWSVFAPGQPGQSLAGSYLLRADPKDIPRVLRDARLAVSKLAPDAVLDQEDSQLLSDLRYRYFENDRAMSRVLIGVIAALLLVTALGIVGLASFWVGQRRKQIGIRRAIGATRGDILRYFQVENFLIVSFGVVLGIVLAYACNLLLMKRYELAQLPFYYMPIGAIVLWLLGQLAVLGPALRAAAVPPVVATRSV</sequence>